<comment type="caution">
    <text evidence="10">The sequence shown here is derived from an EMBL/GenBank/DDBJ whole genome shotgun (WGS) entry which is preliminary data.</text>
</comment>
<accession>A0A9N9PQN8</accession>
<comment type="similarity">
    <text evidence="3">Belongs to the WHI5/NRM1 family.</text>
</comment>
<reference evidence="10" key="1">
    <citation type="submission" date="2021-07" db="EMBL/GenBank/DDBJ databases">
        <authorList>
            <person name="Durling M."/>
        </authorList>
    </citation>
    <scope>NUCLEOTIDE SEQUENCE</scope>
</reference>
<evidence type="ECO:0000313" key="11">
    <source>
        <dbReference type="Proteomes" id="UP000696280"/>
    </source>
</evidence>
<feature type="compositionally biased region" description="Basic and acidic residues" evidence="9">
    <location>
        <begin position="252"/>
        <end position="261"/>
    </location>
</feature>
<organism evidence="10 11">
    <name type="scientific">Hymenoscyphus fraxineus</name>
    <dbReference type="NCBI Taxonomy" id="746836"/>
    <lineage>
        <taxon>Eukaryota</taxon>
        <taxon>Fungi</taxon>
        <taxon>Dikarya</taxon>
        <taxon>Ascomycota</taxon>
        <taxon>Pezizomycotina</taxon>
        <taxon>Leotiomycetes</taxon>
        <taxon>Helotiales</taxon>
        <taxon>Helotiaceae</taxon>
        <taxon>Hymenoscyphus</taxon>
    </lineage>
</organism>
<feature type="compositionally biased region" description="Basic and acidic residues" evidence="9">
    <location>
        <begin position="61"/>
        <end position="92"/>
    </location>
</feature>
<dbReference type="AlphaFoldDB" id="A0A9N9PQN8"/>
<name>A0A9N9PQN8_9HELO</name>
<evidence type="ECO:0000256" key="4">
    <source>
        <dbReference type="ARBA" id="ARBA00022490"/>
    </source>
</evidence>
<dbReference type="OrthoDB" id="5345625at2759"/>
<feature type="region of interest" description="Disordered" evidence="9">
    <location>
        <begin position="44"/>
        <end position="178"/>
    </location>
</feature>
<feature type="compositionally biased region" description="Low complexity" evidence="9">
    <location>
        <begin position="116"/>
        <end position="130"/>
    </location>
</feature>
<evidence type="ECO:0000256" key="8">
    <source>
        <dbReference type="ARBA" id="ARBA00023242"/>
    </source>
</evidence>
<keyword evidence="11" id="KW-1185">Reference proteome</keyword>
<keyword evidence="6" id="KW-0805">Transcription regulation</keyword>
<dbReference type="Proteomes" id="UP000696280">
    <property type="component" value="Unassembled WGS sequence"/>
</dbReference>
<protein>
    <recommendedName>
        <fullName evidence="12">Cyclin-dependent kinase</fullName>
    </recommendedName>
</protein>
<evidence type="ECO:0000256" key="7">
    <source>
        <dbReference type="ARBA" id="ARBA00023163"/>
    </source>
</evidence>
<evidence type="ECO:0000313" key="10">
    <source>
        <dbReference type="EMBL" id="CAG8950662.1"/>
    </source>
</evidence>
<keyword evidence="4" id="KW-0963">Cytoplasm</keyword>
<gene>
    <name evidence="10" type="ORF">HYFRA_00002872</name>
</gene>
<feature type="region of interest" description="Disordered" evidence="9">
    <location>
        <begin position="1"/>
        <end position="25"/>
    </location>
</feature>
<evidence type="ECO:0000256" key="1">
    <source>
        <dbReference type="ARBA" id="ARBA00004123"/>
    </source>
</evidence>
<dbReference type="Pfam" id="PF08528">
    <property type="entry name" value="Whi5"/>
    <property type="match status" value="1"/>
</dbReference>
<dbReference type="GO" id="GO:0005634">
    <property type="term" value="C:nucleus"/>
    <property type="evidence" value="ECO:0007669"/>
    <property type="project" value="UniProtKB-SubCell"/>
</dbReference>
<keyword evidence="7" id="KW-0804">Transcription</keyword>
<dbReference type="GO" id="GO:0005737">
    <property type="term" value="C:cytoplasm"/>
    <property type="evidence" value="ECO:0007669"/>
    <property type="project" value="UniProtKB-SubCell"/>
</dbReference>
<feature type="region of interest" description="Disordered" evidence="9">
    <location>
        <begin position="206"/>
        <end position="280"/>
    </location>
</feature>
<feature type="compositionally biased region" description="Polar residues" evidence="9">
    <location>
        <begin position="222"/>
        <end position="244"/>
    </location>
</feature>
<proteinExistence type="inferred from homology"/>
<evidence type="ECO:0000256" key="6">
    <source>
        <dbReference type="ARBA" id="ARBA00023015"/>
    </source>
</evidence>
<evidence type="ECO:0008006" key="12">
    <source>
        <dbReference type="Google" id="ProtNLM"/>
    </source>
</evidence>
<dbReference type="EMBL" id="CAJVRL010000038">
    <property type="protein sequence ID" value="CAG8950662.1"/>
    <property type="molecule type" value="Genomic_DNA"/>
</dbReference>
<sequence length="332" mass="35439">MASPATRRALGDIHPNTPISNPTTLLEKGKNTFEKMERVVTAAATPGAGVREGSVESLVGSEKRGFGRVGGEESGSKRAKRFDVRDLQERGSPRVRGYAGRKSEKDVSSANEELLSPSPSVSPSSSFGSSHAALNDSQQTVLTEPDQLPTAPNSFEVPNAPRASSPLTKEQAREKSKKLRLRLQLAAYKVQTNQIEVPIDRLELRTSSSTMSSPIPPRHTMQVPSATIPRPSTATSRVPTIQLQGPSSSAEKSSEKGKGREMTSFLGSSPPPPPRYRANLGSIMRSPEKRDMAGYVGLARGALGCVPDLGMGEGDGDAARDLLLLRESASKK</sequence>
<dbReference type="InterPro" id="IPR013734">
    <property type="entry name" value="TF_Nrm1/Whi5"/>
</dbReference>
<keyword evidence="8" id="KW-0539">Nucleus</keyword>
<evidence type="ECO:0000256" key="3">
    <source>
        <dbReference type="ARBA" id="ARBA00006922"/>
    </source>
</evidence>
<evidence type="ECO:0000256" key="2">
    <source>
        <dbReference type="ARBA" id="ARBA00004496"/>
    </source>
</evidence>
<evidence type="ECO:0000256" key="9">
    <source>
        <dbReference type="SAM" id="MobiDB-lite"/>
    </source>
</evidence>
<comment type="subcellular location">
    <subcellularLocation>
        <location evidence="2">Cytoplasm</location>
    </subcellularLocation>
    <subcellularLocation>
        <location evidence="1">Nucleus</location>
    </subcellularLocation>
</comment>
<evidence type="ECO:0000256" key="5">
    <source>
        <dbReference type="ARBA" id="ARBA00022491"/>
    </source>
</evidence>
<keyword evidence="5" id="KW-0678">Repressor</keyword>